<dbReference type="HOGENOM" id="CLU_1238348_0_0_0"/>
<proteinExistence type="predicted"/>
<sequence>MKKMEVIDSSYLTPDIDPGAIAEAREIAELAYVTGSVVAVRRRYGDDRLSTHVSRYNPNLFVVRDSATGLVIKYHPSAADAVIQQRVMNGLYERLSKSTEGVSAVRHPIVVTDGGQRGVSVIEMAPGESLRGALRDFQADYTETMRTLHAHVDTVETRLDRELGRYVSRTLVNDLRRGNNLGGNVFIDEDGNYTLIDQPCLRGKGRGAHPFVWSALELLERGS</sequence>
<protein>
    <recommendedName>
        <fullName evidence="3">Aminoglycoside phosphotransferase domain-containing protein</fullName>
    </recommendedName>
</protein>
<evidence type="ECO:0000313" key="2">
    <source>
        <dbReference type="Proteomes" id="UP000013893"/>
    </source>
</evidence>
<dbReference type="RefSeq" id="WP_015641213.1">
    <property type="nucleotide sequence ID" value="NC_021219.1"/>
</dbReference>
<gene>
    <name evidence="1" type="ORF">L336_0051</name>
</gene>
<dbReference type="EMBL" id="CP005957">
    <property type="protein sequence ID" value="AGL61762.1"/>
    <property type="molecule type" value="Genomic_DNA"/>
</dbReference>
<evidence type="ECO:0000313" key="1">
    <source>
        <dbReference type="EMBL" id="AGL61762.1"/>
    </source>
</evidence>
<keyword evidence="2" id="KW-1185">Reference proteome</keyword>
<organism evidence="1 2">
    <name type="scientific">Candidatus Saccharimonas aalborgensis</name>
    <dbReference type="NCBI Taxonomy" id="1332188"/>
    <lineage>
        <taxon>Bacteria</taxon>
        <taxon>Candidatus Saccharimonadota</taxon>
        <taxon>Candidatus Saccharimonadia</taxon>
        <taxon>Candidatus Saccharimonadales</taxon>
        <taxon>Candidatus Saccharimonadaceae</taxon>
        <taxon>Candidatus Saccharimonas</taxon>
    </lineage>
</organism>
<dbReference type="InterPro" id="IPR011009">
    <property type="entry name" value="Kinase-like_dom_sf"/>
</dbReference>
<reference evidence="1 2" key="1">
    <citation type="journal article" date="2013" name="Nat. Biotechnol.">
        <title>Genome sequences of rare, uncultured bacteria obtained by differential coverage binning of multiple metagenomes.</title>
        <authorList>
            <person name="Albertsen M."/>
            <person name="Hugenholtz P."/>
            <person name="Skarshewski A."/>
            <person name="Nielsen K.L."/>
            <person name="Tyson G.W."/>
            <person name="Nielsen P.H."/>
        </authorList>
    </citation>
    <scope>NUCLEOTIDE SEQUENCE [LARGE SCALE GENOMIC DNA]</scope>
    <source>
        <strain evidence="1">TM71</strain>
    </source>
</reference>
<dbReference type="Proteomes" id="UP000013893">
    <property type="component" value="Chromosome"/>
</dbReference>
<accession>R4PVK1</accession>
<dbReference type="SUPFAM" id="SSF56112">
    <property type="entry name" value="Protein kinase-like (PK-like)"/>
    <property type="match status" value="1"/>
</dbReference>
<dbReference type="AlphaFoldDB" id="R4PVK1"/>
<dbReference type="KEGG" id="saal:L336_0051"/>
<evidence type="ECO:0008006" key="3">
    <source>
        <dbReference type="Google" id="ProtNLM"/>
    </source>
</evidence>
<name>R4PVK1_9BACT</name>
<dbReference type="STRING" id="1332188.L336_0051"/>